<dbReference type="VEuPathDB" id="VectorBase:ISCW002367"/>
<evidence type="ECO:0000313" key="1">
    <source>
        <dbReference type="EMBL" id="EEC03960.1"/>
    </source>
</evidence>
<proteinExistence type="predicted"/>
<dbReference type="EnsemblMetazoa" id="ISCW002367-RA">
    <property type="protein sequence ID" value="ISCW002367-PA"/>
    <property type="gene ID" value="ISCW002367"/>
</dbReference>
<dbReference type="EMBL" id="DS676300">
    <property type="protein sequence ID" value="EEC03960.1"/>
    <property type="molecule type" value="Genomic_DNA"/>
</dbReference>
<evidence type="ECO:0000313" key="2">
    <source>
        <dbReference type="EnsemblMetazoa" id="ISCW002367-PA"/>
    </source>
</evidence>
<dbReference type="Proteomes" id="UP000001555">
    <property type="component" value="Unassembled WGS sequence"/>
</dbReference>
<feature type="non-terminal residue" evidence="1">
    <location>
        <position position="1"/>
    </location>
</feature>
<dbReference type="HOGENOM" id="CLU_2984939_0_0_1"/>
<dbReference type="AlphaFoldDB" id="B7PBI8"/>
<dbReference type="PaxDb" id="6945-B7PBI8"/>
<organism>
    <name type="scientific">Ixodes scapularis</name>
    <name type="common">Black-legged tick</name>
    <name type="synonym">Deer tick</name>
    <dbReference type="NCBI Taxonomy" id="6945"/>
    <lineage>
        <taxon>Eukaryota</taxon>
        <taxon>Metazoa</taxon>
        <taxon>Ecdysozoa</taxon>
        <taxon>Arthropoda</taxon>
        <taxon>Chelicerata</taxon>
        <taxon>Arachnida</taxon>
        <taxon>Acari</taxon>
        <taxon>Parasitiformes</taxon>
        <taxon>Ixodida</taxon>
        <taxon>Ixodoidea</taxon>
        <taxon>Ixodidae</taxon>
        <taxon>Ixodinae</taxon>
        <taxon>Ixodes</taxon>
    </lineage>
</organism>
<name>B7PBI8_IXOSC</name>
<dbReference type="InParanoid" id="B7PBI8"/>
<reference evidence="1 3" key="1">
    <citation type="submission" date="2008-03" db="EMBL/GenBank/DDBJ databases">
        <title>Annotation of Ixodes scapularis.</title>
        <authorList>
            <consortium name="Ixodes scapularis Genome Project Consortium"/>
            <person name="Caler E."/>
            <person name="Hannick L.I."/>
            <person name="Bidwell S."/>
            <person name="Joardar V."/>
            <person name="Thiagarajan M."/>
            <person name="Amedeo P."/>
            <person name="Galinsky K.J."/>
            <person name="Schobel S."/>
            <person name="Inman J."/>
            <person name="Hostetler J."/>
            <person name="Miller J."/>
            <person name="Hammond M."/>
            <person name="Megy K."/>
            <person name="Lawson D."/>
            <person name="Kodira C."/>
            <person name="Sutton G."/>
            <person name="Meyer J."/>
            <person name="Hill C.A."/>
            <person name="Birren B."/>
            <person name="Nene V."/>
            <person name="Collins F."/>
            <person name="Alarcon-Chaidez F."/>
            <person name="Wikel S."/>
            <person name="Strausberg R."/>
        </authorList>
    </citation>
    <scope>NUCLEOTIDE SEQUENCE [LARGE SCALE GENOMIC DNA]</scope>
    <source>
        <strain evidence="3">Wikel</strain>
        <strain evidence="1">Wikel colony</strain>
    </source>
</reference>
<accession>B7PBI8</accession>
<keyword evidence="3" id="KW-1185">Reference proteome</keyword>
<feature type="non-terminal residue" evidence="1">
    <location>
        <position position="58"/>
    </location>
</feature>
<dbReference type="EMBL" id="ABJB010658653">
    <property type="status" value="NOT_ANNOTATED_CDS"/>
    <property type="molecule type" value="Genomic_DNA"/>
</dbReference>
<protein>
    <submittedName>
        <fullName evidence="1 2">Uncharacterized protein</fullName>
    </submittedName>
</protein>
<sequence>TETGRHVRDAAGDDHERWTQDAVAEHGHPHLPESRVAGVARRQRGHLRARARPQLWRI</sequence>
<reference evidence="2" key="2">
    <citation type="submission" date="2020-05" db="UniProtKB">
        <authorList>
            <consortium name="EnsemblMetazoa"/>
        </authorList>
    </citation>
    <scope>IDENTIFICATION</scope>
    <source>
        <strain evidence="2">wikel</strain>
    </source>
</reference>
<evidence type="ECO:0000313" key="3">
    <source>
        <dbReference type="Proteomes" id="UP000001555"/>
    </source>
</evidence>
<gene>
    <name evidence="1" type="ORF">IscW_ISCW002367</name>
</gene>